<reference evidence="2" key="1">
    <citation type="journal article" date="2021" name="Proc. Natl. Acad. Sci. U.S.A.">
        <title>A Catalog of Tens of Thousands of Viruses from Human Metagenomes Reveals Hidden Associations with Chronic Diseases.</title>
        <authorList>
            <person name="Tisza M.J."/>
            <person name="Buck C.B."/>
        </authorList>
    </citation>
    <scope>NUCLEOTIDE SEQUENCE</scope>
    <source>
        <strain evidence="2">CtplG2</strain>
    </source>
</reference>
<evidence type="ECO:0000256" key="1">
    <source>
        <dbReference type="SAM" id="Phobius"/>
    </source>
</evidence>
<feature type="transmembrane region" description="Helical" evidence="1">
    <location>
        <begin position="6"/>
        <end position="24"/>
    </location>
</feature>
<keyword evidence="1" id="KW-1133">Transmembrane helix</keyword>
<organism evidence="2">
    <name type="scientific">Myoviridae sp. ctplG2</name>
    <dbReference type="NCBI Taxonomy" id="2826700"/>
    <lineage>
        <taxon>Viruses</taxon>
        <taxon>Duplodnaviria</taxon>
        <taxon>Heunggongvirae</taxon>
        <taxon>Uroviricota</taxon>
        <taxon>Caudoviricetes</taxon>
    </lineage>
</organism>
<evidence type="ECO:0000313" key="2">
    <source>
        <dbReference type="EMBL" id="DAD74190.1"/>
    </source>
</evidence>
<proteinExistence type="predicted"/>
<dbReference type="EMBL" id="BK014753">
    <property type="protein sequence ID" value="DAD74190.1"/>
    <property type="molecule type" value="Genomic_DNA"/>
</dbReference>
<accession>A0A8S5LVZ5</accession>
<keyword evidence="1" id="KW-0812">Transmembrane</keyword>
<sequence>MTWEILAGLFVLIGGIVSIVTPIVKLTKSITELTVKVDDFSHQIEQQSVRSKEAHKRLWVHNEEQDDKLQEHEIRISNLENKE</sequence>
<keyword evidence="1" id="KW-0472">Membrane</keyword>
<protein>
    <submittedName>
        <fullName evidence="2">Uncharacterized protein</fullName>
    </submittedName>
</protein>
<name>A0A8S5LVZ5_9CAUD</name>